<name>A0ABZ1EJS3_9ACTN</name>
<dbReference type="EMBL" id="CP109071">
    <property type="protein sequence ID" value="WSA34512.1"/>
    <property type="molecule type" value="Genomic_DNA"/>
</dbReference>
<evidence type="ECO:0000313" key="2">
    <source>
        <dbReference type="Proteomes" id="UP001334804"/>
    </source>
</evidence>
<reference evidence="1 2" key="1">
    <citation type="submission" date="2022-10" db="EMBL/GenBank/DDBJ databases">
        <title>The complete genomes of actinobacterial strains from the NBC collection.</title>
        <authorList>
            <person name="Joergensen T.S."/>
            <person name="Alvarez Arevalo M."/>
            <person name="Sterndorff E.B."/>
            <person name="Faurdal D."/>
            <person name="Vuksanovic O."/>
            <person name="Mourched A.-S."/>
            <person name="Charusanti P."/>
            <person name="Shaw S."/>
            <person name="Blin K."/>
            <person name="Weber T."/>
        </authorList>
    </citation>
    <scope>NUCLEOTIDE SEQUENCE [LARGE SCALE GENOMIC DNA]</scope>
    <source>
        <strain evidence="1 2">NBC 01809</strain>
    </source>
</reference>
<evidence type="ECO:0008006" key="3">
    <source>
        <dbReference type="Google" id="ProtNLM"/>
    </source>
</evidence>
<proteinExistence type="predicted"/>
<organism evidence="1 2">
    <name type="scientific">Micromonospora peucetia</name>
    <dbReference type="NCBI Taxonomy" id="47871"/>
    <lineage>
        <taxon>Bacteria</taxon>
        <taxon>Bacillati</taxon>
        <taxon>Actinomycetota</taxon>
        <taxon>Actinomycetes</taxon>
        <taxon>Micromonosporales</taxon>
        <taxon>Micromonosporaceae</taxon>
        <taxon>Micromonospora</taxon>
    </lineage>
</organism>
<keyword evidence="2" id="KW-1185">Reference proteome</keyword>
<sequence length="67" mass="7141">MDTFNRLLAERGKVSNLEVARFLGCGEGTISRIRNGEQTAGASFIACVAIAMGSESLAEVFDFGQVQ</sequence>
<evidence type="ECO:0000313" key="1">
    <source>
        <dbReference type="EMBL" id="WSA34512.1"/>
    </source>
</evidence>
<dbReference type="RefSeq" id="WP_326564518.1">
    <property type="nucleotide sequence ID" value="NZ_CP109071.1"/>
</dbReference>
<gene>
    <name evidence="1" type="ORF">OIE14_10960</name>
</gene>
<dbReference type="Proteomes" id="UP001334804">
    <property type="component" value="Chromosome"/>
</dbReference>
<protein>
    <recommendedName>
        <fullName evidence="3">Helix-turn-helix</fullName>
    </recommendedName>
</protein>
<accession>A0ABZ1EJS3</accession>